<dbReference type="PANTHER" id="PTHR14097">
    <property type="entry name" value="OXIDOREDUCTASE HTATIP2"/>
    <property type="match status" value="1"/>
</dbReference>
<dbReference type="Gene3D" id="3.40.50.720">
    <property type="entry name" value="NAD(P)-binding Rossmann-like Domain"/>
    <property type="match status" value="1"/>
</dbReference>
<proteinExistence type="predicted"/>
<comment type="caution">
    <text evidence="2">The sequence shown here is derived from an EMBL/GenBank/DDBJ whole genome shotgun (WGS) entry which is preliminary data.</text>
</comment>
<reference evidence="2 3" key="1">
    <citation type="submission" date="2018-03" db="EMBL/GenBank/DDBJ databases">
        <title>Draft Genome Sequences of the Obligatory Marine Myxobacteria Enhygromyxa salina SWB007.</title>
        <authorList>
            <person name="Poehlein A."/>
            <person name="Moghaddam J.A."/>
            <person name="Harms H."/>
            <person name="Alanjari M."/>
            <person name="Koenig G.M."/>
            <person name="Daniel R."/>
            <person name="Schaeberle T.F."/>
        </authorList>
    </citation>
    <scope>NUCLEOTIDE SEQUENCE [LARGE SCALE GENOMIC DNA]</scope>
    <source>
        <strain evidence="2 3">SWB007</strain>
    </source>
</reference>
<evidence type="ECO:0000313" key="3">
    <source>
        <dbReference type="Proteomes" id="UP000238823"/>
    </source>
</evidence>
<accession>A0A2S9YUB3</accession>
<sequence length="236" mass="24883">MFIAGATGYTGREVVRECVARGLETVAHVRPDSSRLDHWRKHFGAVGARVDTTAWRLDEIGATLARLQPSQVHALLGTTRKRGSGSGSGSAVVDTYEAVDYGLSIMLLEAALACGSNPRFVYLSALGADGRAVNAYMGVRKRVEAAIRGSGLPYLVARPGFITGDDRDETRAAERIASVVGDGLLGLLGALGAKRTQARYSSLTGAQLGAAIVELACEAREHAVLAETEQLRACVS</sequence>
<dbReference type="InterPro" id="IPR016040">
    <property type="entry name" value="NAD(P)-bd_dom"/>
</dbReference>
<dbReference type="OrthoDB" id="5510591at2"/>
<dbReference type="Proteomes" id="UP000238823">
    <property type="component" value="Unassembled WGS sequence"/>
</dbReference>
<name>A0A2S9YUB3_9BACT</name>
<dbReference type="AlphaFoldDB" id="A0A2S9YUB3"/>
<gene>
    <name evidence="2" type="ORF">ENSA7_16350</name>
</gene>
<dbReference type="SUPFAM" id="SSF51735">
    <property type="entry name" value="NAD(P)-binding Rossmann-fold domains"/>
    <property type="match status" value="1"/>
</dbReference>
<dbReference type="PANTHER" id="PTHR14097:SF7">
    <property type="entry name" value="OXIDOREDUCTASE HTATIP2"/>
    <property type="match status" value="1"/>
</dbReference>
<organism evidence="2 3">
    <name type="scientific">Enhygromyxa salina</name>
    <dbReference type="NCBI Taxonomy" id="215803"/>
    <lineage>
        <taxon>Bacteria</taxon>
        <taxon>Pseudomonadati</taxon>
        <taxon>Myxococcota</taxon>
        <taxon>Polyangia</taxon>
        <taxon>Nannocystales</taxon>
        <taxon>Nannocystaceae</taxon>
        <taxon>Enhygromyxa</taxon>
    </lineage>
</organism>
<dbReference type="Pfam" id="PF13460">
    <property type="entry name" value="NAD_binding_10"/>
    <property type="match status" value="1"/>
</dbReference>
<dbReference type="InterPro" id="IPR036291">
    <property type="entry name" value="NAD(P)-bd_dom_sf"/>
</dbReference>
<evidence type="ECO:0000313" key="2">
    <source>
        <dbReference type="EMBL" id="PRQ08629.1"/>
    </source>
</evidence>
<protein>
    <recommendedName>
        <fullName evidence="1">NAD(P)-binding domain-containing protein</fullName>
    </recommendedName>
</protein>
<feature type="domain" description="NAD(P)-binding" evidence="1">
    <location>
        <begin position="5"/>
        <end position="174"/>
    </location>
</feature>
<dbReference type="EMBL" id="PVNL01000039">
    <property type="protein sequence ID" value="PRQ08629.1"/>
    <property type="molecule type" value="Genomic_DNA"/>
</dbReference>
<evidence type="ECO:0000259" key="1">
    <source>
        <dbReference type="Pfam" id="PF13460"/>
    </source>
</evidence>